<name>A0AAE9CXL0_CAEBR</name>
<evidence type="ECO:0000313" key="5">
    <source>
        <dbReference type="Proteomes" id="UP000829354"/>
    </source>
</evidence>
<dbReference type="Proteomes" id="UP000827892">
    <property type="component" value="Chromosome X"/>
</dbReference>
<keyword evidence="5" id="KW-1185">Reference proteome</keyword>
<evidence type="ECO:0000313" key="2">
    <source>
        <dbReference type="EMBL" id="ULT84764.1"/>
    </source>
</evidence>
<proteinExistence type="predicted"/>
<reference evidence="3 5" key="1">
    <citation type="submission" date="2022-04" db="EMBL/GenBank/DDBJ databases">
        <title>Chromosome-level reference genomes for two strains of Caenorhabditis briggsae: an improved platform for comparative genomics.</title>
        <authorList>
            <person name="Stevens L."/>
            <person name="Andersen E."/>
        </authorList>
    </citation>
    <scope>NUCLEOTIDE SEQUENCE [LARGE SCALE GENOMIC DNA]</scope>
    <source>
        <strain evidence="3">VX34</strain>
        <tissue evidence="3">Whole-organism</tissue>
    </source>
</reference>
<keyword evidence="1" id="KW-1133">Transmembrane helix</keyword>
<dbReference type="Proteomes" id="UP000829354">
    <property type="component" value="Chromosome X"/>
</dbReference>
<dbReference type="EMBL" id="CP090896">
    <property type="protein sequence ID" value="ULT84764.1"/>
    <property type="molecule type" value="Genomic_DNA"/>
</dbReference>
<reference evidence="2 4" key="2">
    <citation type="submission" date="2022-05" db="EMBL/GenBank/DDBJ databases">
        <title>Chromosome-level reference genomes for two strains of Caenorhabditis briggsae: an improved platform for comparative genomics.</title>
        <authorList>
            <person name="Stevens L."/>
            <person name="Andersen E.C."/>
        </authorList>
    </citation>
    <scope>NUCLEOTIDE SEQUENCE [LARGE SCALE GENOMIC DNA]</scope>
    <source>
        <strain evidence="2">QX1410_ONT</strain>
        <tissue evidence="2">Whole-organism</tissue>
    </source>
</reference>
<gene>
    <name evidence="2" type="ORF">L3Y34_013442</name>
    <name evidence="3" type="ORF">L5515_019281</name>
</gene>
<dbReference type="AlphaFoldDB" id="A0AAE9CXL0"/>
<keyword evidence="1" id="KW-0472">Membrane</keyword>
<feature type="transmembrane region" description="Helical" evidence="1">
    <location>
        <begin position="34"/>
        <end position="51"/>
    </location>
</feature>
<evidence type="ECO:0000256" key="1">
    <source>
        <dbReference type="SAM" id="Phobius"/>
    </source>
</evidence>
<organism evidence="2 4">
    <name type="scientific">Caenorhabditis briggsae</name>
    <dbReference type="NCBI Taxonomy" id="6238"/>
    <lineage>
        <taxon>Eukaryota</taxon>
        <taxon>Metazoa</taxon>
        <taxon>Ecdysozoa</taxon>
        <taxon>Nematoda</taxon>
        <taxon>Chromadorea</taxon>
        <taxon>Rhabditida</taxon>
        <taxon>Rhabditina</taxon>
        <taxon>Rhabditomorpha</taxon>
        <taxon>Rhabditoidea</taxon>
        <taxon>Rhabditidae</taxon>
        <taxon>Peloderinae</taxon>
        <taxon>Caenorhabditis</taxon>
    </lineage>
</organism>
<protein>
    <submittedName>
        <fullName evidence="2">Uncharacterized protein</fullName>
    </submittedName>
</protein>
<evidence type="ECO:0000313" key="4">
    <source>
        <dbReference type="Proteomes" id="UP000827892"/>
    </source>
</evidence>
<dbReference type="EMBL" id="CP092625">
    <property type="protein sequence ID" value="UMM43996.1"/>
    <property type="molecule type" value="Genomic_DNA"/>
</dbReference>
<accession>A0AAE9CXL0</accession>
<evidence type="ECO:0000313" key="3">
    <source>
        <dbReference type="EMBL" id="UMM43996.1"/>
    </source>
</evidence>
<sequence length="83" mass="9936">MKYILNLKADFCDPREEMDILQNYVLSYKDPTDVFAPLVGFFIGTFLKFCFFERDSLHYQGLLYYCVYVLTLAILRLFFVIYC</sequence>
<feature type="transmembrane region" description="Helical" evidence="1">
    <location>
        <begin position="63"/>
        <end position="82"/>
    </location>
</feature>
<keyword evidence="1" id="KW-0812">Transmembrane</keyword>